<comment type="subcellular location">
    <subcellularLocation>
        <location evidence="7">Cell membrane</location>
        <topology evidence="7">Single-pass membrane protein</topology>
    </subcellularLocation>
</comment>
<dbReference type="GO" id="GO:0008932">
    <property type="term" value="F:lytic endotransglycosylase activity"/>
    <property type="evidence" value="ECO:0007669"/>
    <property type="project" value="UniProtKB-UniRule"/>
</dbReference>
<accession>A0A261F9B5</accession>
<dbReference type="AlphaFoldDB" id="A0A261F9B5"/>
<comment type="function">
    <text evidence="7">Functions as a peptidoglycan terminase that cleaves nascent peptidoglycan strands endolytically to terminate their elongation.</text>
</comment>
<dbReference type="Gene3D" id="3.30.1490.480">
    <property type="entry name" value="Endolytic murein transglycosylase"/>
    <property type="match status" value="1"/>
</dbReference>
<dbReference type="GO" id="GO:0009252">
    <property type="term" value="P:peptidoglycan biosynthetic process"/>
    <property type="evidence" value="ECO:0007669"/>
    <property type="project" value="UniProtKB-UniRule"/>
</dbReference>
<gene>
    <name evidence="7" type="primary">mltG</name>
    <name evidence="9" type="ORF">BTIS_2073</name>
</gene>
<feature type="site" description="Important for catalytic activity" evidence="7">
    <location>
        <position position="275"/>
    </location>
</feature>
<keyword evidence="2 7" id="KW-0812">Transmembrane</keyword>
<dbReference type="RefSeq" id="WP_094665266.1">
    <property type="nucleotide sequence ID" value="NZ_MWWV01000019.1"/>
</dbReference>
<feature type="region of interest" description="Disordered" evidence="8">
    <location>
        <begin position="13"/>
        <end position="45"/>
    </location>
</feature>
<comment type="caution">
    <text evidence="9">The sequence shown here is derived from an EMBL/GenBank/DDBJ whole genome shotgun (WGS) entry which is preliminary data.</text>
</comment>
<keyword evidence="5 7" id="KW-0456">Lyase</keyword>
<dbReference type="PANTHER" id="PTHR30518:SF2">
    <property type="entry name" value="ENDOLYTIC MUREIN TRANSGLYCOSYLASE"/>
    <property type="match status" value="1"/>
</dbReference>
<evidence type="ECO:0000256" key="3">
    <source>
        <dbReference type="ARBA" id="ARBA00022989"/>
    </source>
</evidence>
<organism evidence="9 10">
    <name type="scientific">Bifidobacterium tissieri</name>
    <dbReference type="NCBI Taxonomy" id="1630162"/>
    <lineage>
        <taxon>Bacteria</taxon>
        <taxon>Bacillati</taxon>
        <taxon>Actinomycetota</taxon>
        <taxon>Actinomycetes</taxon>
        <taxon>Bifidobacteriales</taxon>
        <taxon>Bifidobacteriaceae</taxon>
        <taxon>Bifidobacterium</taxon>
    </lineage>
</organism>
<dbReference type="EMBL" id="MWWV01000019">
    <property type="protein sequence ID" value="OZG55496.1"/>
    <property type="molecule type" value="Genomic_DNA"/>
</dbReference>
<keyword evidence="3 7" id="KW-1133">Transmembrane helix</keyword>
<sequence length="396" mass="43515">MADDDMQDFFAEQAEWVGEDGKSEPDASVPPRPPRSRKEMQQYRRKQQRARQVKVIIAVVFVLLLLVCGWLVFSKIGGARDALQITRSEAADYPGPGSGDVEFTVETGQNSVQIGDNLEKAGIVKSSAAFQQAVKNAGLENHLQPGVFQLQYRMKSDAVVKILTDSNNAKGFLVVNPGERLSTVLDQAADLSGIDRSEFQAIVEGKGEGILPAEAGGSFEGWLEPGNYNVKESKSAADIMKTMVDKRIAKLDSLGVPTGDDRERILKIASIAEGEVNKSDYYGKVTRVVENRLAKDMPLGMDSVIAYGNNVEPRALTKTMLSDTSNPYNSRVQKGLPPTPINQPGDNAIKAAMHPEDGDWLYFVTVNLDTGETKFTADENEFQQFSKEYEDWEANN</sequence>
<evidence type="ECO:0000256" key="5">
    <source>
        <dbReference type="ARBA" id="ARBA00023239"/>
    </source>
</evidence>
<name>A0A261F9B5_9BIFI</name>
<evidence type="ECO:0000313" key="10">
    <source>
        <dbReference type="Proteomes" id="UP000216444"/>
    </source>
</evidence>
<evidence type="ECO:0000256" key="7">
    <source>
        <dbReference type="HAMAP-Rule" id="MF_02065"/>
    </source>
</evidence>
<dbReference type="PANTHER" id="PTHR30518">
    <property type="entry name" value="ENDOLYTIC MUREIN TRANSGLYCOSYLASE"/>
    <property type="match status" value="1"/>
</dbReference>
<evidence type="ECO:0000256" key="8">
    <source>
        <dbReference type="SAM" id="MobiDB-lite"/>
    </source>
</evidence>
<keyword evidence="1 7" id="KW-1003">Cell membrane</keyword>
<dbReference type="Proteomes" id="UP000216444">
    <property type="component" value="Unassembled WGS sequence"/>
</dbReference>
<evidence type="ECO:0000256" key="4">
    <source>
        <dbReference type="ARBA" id="ARBA00023136"/>
    </source>
</evidence>
<proteinExistence type="inferred from homology"/>
<keyword evidence="10" id="KW-1185">Reference proteome</keyword>
<evidence type="ECO:0000313" key="9">
    <source>
        <dbReference type="EMBL" id="OZG55496.1"/>
    </source>
</evidence>
<dbReference type="GO" id="GO:0005886">
    <property type="term" value="C:plasma membrane"/>
    <property type="evidence" value="ECO:0007669"/>
    <property type="project" value="UniProtKB-SubCell"/>
</dbReference>
<reference evidence="9 10" key="1">
    <citation type="journal article" date="2017" name="BMC Genomics">
        <title>Comparative genomic and phylogenomic analyses of the Bifidobacteriaceae family.</title>
        <authorList>
            <person name="Lugli G.A."/>
            <person name="Milani C."/>
            <person name="Turroni F."/>
            <person name="Duranti S."/>
            <person name="Mancabelli L."/>
            <person name="Mangifesta M."/>
            <person name="Ferrario C."/>
            <person name="Modesto M."/>
            <person name="Mattarelli P."/>
            <person name="Jiri K."/>
            <person name="van Sinderen D."/>
            <person name="Ventura M."/>
        </authorList>
    </citation>
    <scope>NUCLEOTIDE SEQUENCE [LARGE SCALE GENOMIC DNA]</scope>
    <source>
        <strain evidence="9 10">DSM 100201</strain>
    </source>
</reference>
<dbReference type="EC" id="4.2.2.29" evidence="7"/>
<feature type="transmembrane region" description="Helical" evidence="7">
    <location>
        <begin position="53"/>
        <end position="73"/>
    </location>
</feature>
<keyword evidence="4 7" id="KW-0472">Membrane</keyword>
<protein>
    <recommendedName>
        <fullName evidence="7">Endolytic murein transglycosylase</fullName>
        <ecNumber evidence="7">4.2.2.29</ecNumber>
    </recommendedName>
    <alternativeName>
        <fullName evidence="7">Peptidoglycan lytic transglycosylase</fullName>
    </alternativeName>
    <alternativeName>
        <fullName evidence="7">Peptidoglycan polymerization terminase</fullName>
    </alternativeName>
</protein>
<dbReference type="Pfam" id="PF02618">
    <property type="entry name" value="YceG"/>
    <property type="match status" value="1"/>
</dbReference>
<comment type="catalytic activity">
    <reaction evidence="7">
        <text>a peptidoglycan chain = a peptidoglycan chain with N-acetyl-1,6-anhydromuramyl-[peptide] at the reducing end + a peptidoglycan chain with N-acetylglucosamine at the non-reducing end.</text>
        <dbReference type="EC" id="4.2.2.29"/>
    </reaction>
</comment>
<evidence type="ECO:0000256" key="1">
    <source>
        <dbReference type="ARBA" id="ARBA00022475"/>
    </source>
</evidence>
<evidence type="ECO:0000256" key="2">
    <source>
        <dbReference type="ARBA" id="ARBA00022692"/>
    </source>
</evidence>
<comment type="similarity">
    <text evidence="7">Belongs to the transglycosylase MltG family.</text>
</comment>
<dbReference type="HAMAP" id="MF_02065">
    <property type="entry name" value="MltG"/>
    <property type="match status" value="1"/>
</dbReference>
<keyword evidence="6 7" id="KW-0961">Cell wall biogenesis/degradation</keyword>
<dbReference type="InterPro" id="IPR003770">
    <property type="entry name" value="MLTG-like"/>
</dbReference>
<evidence type="ECO:0000256" key="6">
    <source>
        <dbReference type="ARBA" id="ARBA00023316"/>
    </source>
</evidence>
<dbReference type="NCBIfam" id="TIGR00247">
    <property type="entry name" value="endolytic transglycosylase MltG"/>
    <property type="match status" value="1"/>
</dbReference>
<dbReference type="GO" id="GO:0071555">
    <property type="term" value="P:cell wall organization"/>
    <property type="evidence" value="ECO:0007669"/>
    <property type="project" value="UniProtKB-KW"/>
</dbReference>